<evidence type="ECO:0000313" key="8">
    <source>
        <dbReference type="Proteomes" id="UP000003346"/>
    </source>
</evidence>
<sequence length="180" mass="20473">MQIVFLSLSCAKKVINYWKRFQYNEICKKKEGINMFTEDHIFLKIPGKNQKEVLRSLAKLAFQLGVVSSTDDLLQDYLDREQESTTGFGWGVSIPHTKSDDVLRASVLFGRTEQPIEWHSLDGDPVNTIISLLVPASESDEHLHLLAALSRKLSHPDFVQQLKTGSRKEIYQLISQTIGE</sequence>
<dbReference type="AlphaFoldDB" id="A0NKD5"/>
<keyword evidence="1" id="KW-0813">Transport</keyword>
<organism evidence="7 8">
    <name type="scientific">Oenococcus oeni ATCC BAA-1163</name>
    <dbReference type="NCBI Taxonomy" id="379360"/>
    <lineage>
        <taxon>Bacteria</taxon>
        <taxon>Bacillati</taxon>
        <taxon>Bacillota</taxon>
        <taxon>Bacilli</taxon>
        <taxon>Lactobacillales</taxon>
        <taxon>Lactobacillaceae</taxon>
        <taxon>Oenococcus</taxon>
    </lineage>
</organism>
<keyword evidence="4" id="KW-0808">Transferase</keyword>
<dbReference type="GO" id="GO:0016020">
    <property type="term" value="C:membrane"/>
    <property type="evidence" value="ECO:0007669"/>
    <property type="project" value="InterPro"/>
</dbReference>
<name>A0NKD5_OENOE</name>
<dbReference type="InterPro" id="IPR004715">
    <property type="entry name" value="PTS_IIA_fruc"/>
</dbReference>
<dbReference type="HOGENOM" id="CLU_072531_5_1_9"/>
<comment type="caution">
    <text evidence="7">The sequence shown here is derived from an EMBL/GenBank/DDBJ whole genome shotgun (WGS) entry which is preliminary data.</text>
</comment>
<keyword evidence="5" id="KW-0598">Phosphotransferase system</keyword>
<protein>
    <submittedName>
        <fullName evidence="7">PTS, EIIA</fullName>
    </submittedName>
</protein>
<evidence type="ECO:0000256" key="2">
    <source>
        <dbReference type="ARBA" id="ARBA00022553"/>
    </source>
</evidence>
<evidence type="ECO:0000256" key="4">
    <source>
        <dbReference type="ARBA" id="ARBA00022679"/>
    </source>
</evidence>
<dbReference type="InterPro" id="IPR016152">
    <property type="entry name" value="PTrfase/Anion_transptr"/>
</dbReference>
<dbReference type="Proteomes" id="UP000003346">
    <property type="component" value="Unassembled WGS sequence"/>
</dbReference>
<dbReference type="GO" id="GO:0009401">
    <property type="term" value="P:phosphoenolpyruvate-dependent sugar phosphotransferase system"/>
    <property type="evidence" value="ECO:0007669"/>
    <property type="project" value="UniProtKB-KW"/>
</dbReference>
<dbReference type="SUPFAM" id="SSF55804">
    <property type="entry name" value="Phoshotransferase/anion transport protein"/>
    <property type="match status" value="1"/>
</dbReference>
<reference evidence="7 8" key="1">
    <citation type="submission" date="2006-11" db="EMBL/GenBank/DDBJ databases">
        <authorList>
            <consortium name="Laboratoire de Microbiologie (Universite Bourgogne)"/>
            <consortium name="GENOME Express"/>
            <consortium name="UMR Oenologie Ampelologie (Universite Bordeaux 2)"/>
            <person name="Guzzo J."/>
        </authorList>
    </citation>
    <scope>NUCLEOTIDE SEQUENCE [LARGE SCALE GENOMIC DNA]</scope>
    <source>
        <strain evidence="7 8">ATCC BAA-1163</strain>
    </source>
</reference>
<dbReference type="PROSITE" id="PS51094">
    <property type="entry name" value="PTS_EIIA_TYPE_2"/>
    <property type="match status" value="1"/>
</dbReference>
<evidence type="ECO:0000259" key="6">
    <source>
        <dbReference type="PROSITE" id="PS51094"/>
    </source>
</evidence>
<dbReference type="GO" id="GO:0008982">
    <property type="term" value="F:protein-N(PI)-phosphohistidine-sugar phosphotransferase activity"/>
    <property type="evidence" value="ECO:0007669"/>
    <property type="project" value="InterPro"/>
</dbReference>
<evidence type="ECO:0000256" key="1">
    <source>
        <dbReference type="ARBA" id="ARBA00022448"/>
    </source>
</evidence>
<evidence type="ECO:0000256" key="5">
    <source>
        <dbReference type="ARBA" id="ARBA00022683"/>
    </source>
</evidence>
<evidence type="ECO:0000313" key="7">
    <source>
        <dbReference type="EMBL" id="EAV38988.1"/>
    </source>
</evidence>
<dbReference type="InterPro" id="IPR051541">
    <property type="entry name" value="PTS_SugarTrans_NitroReg"/>
</dbReference>
<keyword evidence="3" id="KW-0762">Sugar transport</keyword>
<dbReference type="CDD" id="cd00211">
    <property type="entry name" value="PTS_IIA_fru"/>
    <property type="match status" value="1"/>
</dbReference>
<dbReference type="Gene3D" id="3.40.930.10">
    <property type="entry name" value="Mannitol-specific EII, Chain A"/>
    <property type="match status" value="1"/>
</dbReference>
<dbReference type="EMBL" id="AAUV01000058">
    <property type="protein sequence ID" value="EAV38988.1"/>
    <property type="molecule type" value="Genomic_DNA"/>
</dbReference>
<dbReference type="Pfam" id="PF00359">
    <property type="entry name" value="PTS_EIIA_2"/>
    <property type="match status" value="1"/>
</dbReference>
<proteinExistence type="predicted"/>
<dbReference type="NCBIfam" id="NF007389">
    <property type="entry name" value="PRK09913.1"/>
    <property type="match status" value="1"/>
</dbReference>
<gene>
    <name evidence="7" type="primary">frvA</name>
    <name evidence="7" type="ORF">OENOO_63018</name>
</gene>
<evidence type="ECO:0000256" key="3">
    <source>
        <dbReference type="ARBA" id="ARBA00022597"/>
    </source>
</evidence>
<dbReference type="InterPro" id="IPR002178">
    <property type="entry name" value="PTS_EIIA_type-2_dom"/>
</dbReference>
<keyword evidence="2" id="KW-0597">Phosphoprotein</keyword>
<accession>A0NKD5</accession>
<dbReference type="PANTHER" id="PTHR47738">
    <property type="entry name" value="PTS SYSTEM FRUCTOSE-LIKE EIIA COMPONENT-RELATED"/>
    <property type="match status" value="1"/>
</dbReference>
<dbReference type="NCBIfam" id="TIGR00848">
    <property type="entry name" value="fruA"/>
    <property type="match status" value="1"/>
</dbReference>
<feature type="domain" description="PTS EIIA type-2" evidence="6">
    <location>
        <begin position="34"/>
        <end position="177"/>
    </location>
</feature>